<reference evidence="1" key="1">
    <citation type="submission" date="2021-06" db="EMBL/GenBank/DDBJ databases">
        <title>Bradyrhizobium sp. S2-11-2 Genome sequencing.</title>
        <authorList>
            <person name="Jin L."/>
        </authorList>
    </citation>
    <scope>NUCLEOTIDE SEQUENCE</scope>
    <source>
        <strain evidence="1">S2-11-2</strain>
    </source>
</reference>
<evidence type="ECO:0000313" key="2">
    <source>
        <dbReference type="Proteomes" id="UP000680805"/>
    </source>
</evidence>
<dbReference type="Gene3D" id="3.40.50.1110">
    <property type="entry name" value="SGNH hydrolase"/>
    <property type="match status" value="1"/>
</dbReference>
<sequence>MKHFTKPGRAREIFRSVGLSLGITLATLAALEIVLRIADFRELRETLTERALSYDYDAELGWAPLPNSSSLIKTFRTTSFKHNSLGLRDEEFSLDAKPTIMFLGDSFVWGLDSEASERFSDLLKPRIPGYKIMAAGVSGYGTDQEYLLLKRLWPKVKPAVVVLIFCAQNDRLDNVTNRRYDNYHKPYFTTQPDGSIALAGQPVPRSHLLYFRDNWLVRNLWLARLATNVYVRLKYPQVFAPDPTEKLVGKMREFVEGNGAKFLVGIQHHDEALVRYLEANRIPFVKLQGAEFYTSGGWGEHWTPEGQKDVAERVLGLLSANNIAPNSASAKDN</sequence>
<dbReference type="CDD" id="cd00229">
    <property type="entry name" value="SGNH_hydrolase"/>
    <property type="match status" value="1"/>
</dbReference>
<gene>
    <name evidence="1" type="ORF">KMZ68_16915</name>
</gene>
<name>A0A975NK76_9BRAD</name>
<accession>A0A975NK76</accession>
<dbReference type="KEGG" id="bsei:KMZ68_16915"/>
<proteinExistence type="predicted"/>
<dbReference type="GO" id="GO:0016788">
    <property type="term" value="F:hydrolase activity, acting on ester bonds"/>
    <property type="evidence" value="ECO:0007669"/>
    <property type="project" value="UniProtKB-ARBA"/>
</dbReference>
<dbReference type="InterPro" id="IPR036514">
    <property type="entry name" value="SGNH_hydro_sf"/>
</dbReference>
<dbReference type="RefSeq" id="WP_215612354.1">
    <property type="nucleotide sequence ID" value="NZ_CP076135.1"/>
</dbReference>
<evidence type="ECO:0000313" key="1">
    <source>
        <dbReference type="EMBL" id="QWG16673.1"/>
    </source>
</evidence>
<dbReference type="SUPFAM" id="SSF52266">
    <property type="entry name" value="SGNH hydrolase"/>
    <property type="match status" value="1"/>
</dbReference>
<dbReference type="Proteomes" id="UP000680805">
    <property type="component" value="Chromosome"/>
</dbReference>
<keyword evidence="1" id="KW-0378">Hydrolase</keyword>
<protein>
    <submittedName>
        <fullName evidence="1">SGNH/GDSL hydrolase family protein</fullName>
    </submittedName>
</protein>
<dbReference type="EMBL" id="CP076135">
    <property type="protein sequence ID" value="QWG16673.1"/>
    <property type="molecule type" value="Genomic_DNA"/>
</dbReference>
<dbReference type="AlphaFoldDB" id="A0A975NK76"/>
<organism evidence="1 2">
    <name type="scientific">Bradyrhizobium sediminis</name>
    <dbReference type="NCBI Taxonomy" id="2840469"/>
    <lineage>
        <taxon>Bacteria</taxon>
        <taxon>Pseudomonadati</taxon>
        <taxon>Pseudomonadota</taxon>
        <taxon>Alphaproteobacteria</taxon>
        <taxon>Hyphomicrobiales</taxon>
        <taxon>Nitrobacteraceae</taxon>
        <taxon>Bradyrhizobium</taxon>
    </lineage>
</organism>